<proteinExistence type="predicted"/>
<dbReference type="PANTHER" id="PTHR43364:SF4">
    <property type="entry name" value="NAD(P)-LINKED OXIDOREDUCTASE SUPERFAMILY PROTEIN"/>
    <property type="match status" value="1"/>
</dbReference>
<comment type="caution">
    <text evidence="3">The sequence shown here is derived from an EMBL/GenBank/DDBJ whole genome shotgun (WGS) entry which is preliminary data.</text>
</comment>
<dbReference type="Pfam" id="PF00248">
    <property type="entry name" value="Aldo_ket_red"/>
    <property type="match status" value="1"/>
</dbReference>
<name>A0A4Y3TR42_9PROT</name>
<evidence type="ECO:0000313" key="4">
    <source>
        <dbReference type="Proteomes" id="UP000317617"/>
    </source>
</evidence>
<dbReference type="GO" id="GO:0005829">
    <property type="term" value="C:cytosol"/>
    <property type="evidence" value="ECO:0007669"/>
    <property type="project" value="TreeGrafter"/>
</dbReference>
<dbReference type="GO" id="GO:0016491">
    <property type="term" value="F:oxidoreductase activity"/>
    <property type="evidence" value="ECO:0007669"/>
    <property type="project" value="UniProtKB-KW"/>
</dbReference>
<dbReference type="InterPro" id="IPR023210">
    <property type="entry name" value="NADP_OxRdtase_dom"/>
</dbReference>
<keyword evidence="1" id="KW-0560">Oxidoreductase</keyword>
<dbReference type="InterPro" id="IPR036812">
    <property type="entry name" value="NAD(P)_OxRdtase_dom_sf"/>
</dbReference>
<gene>
    <name evidence="3" type="ORF">AOR01nite_19570</name>
</gene>
<evidence type="ECO:0000259" key="2">
    <source>
        <dbReference type="Pfam" id="PF00248"/>
    </source>
</evidence>
<reference evidence="3 4" key="1">
    <citation type="submission" date="2019-06" db="EMBL/GenBank/DDBJ databases">
        <title>Whole genome shotgun sequence of Acetobacter orleanensis NBRC 13752.</title>
        <authorList>
            <person name="Hosoyama A."/>
            <person name="Uohara A."/>
            <person name="Ohji S."/>
            <person name="Ichikawa N."/>
        </authorList>
    </citation>
    <scope>NUCLEOTIDE SEQUENCE [LARGE SCALE GENOMIC DNA]</scope>
    <source>
        <strain evidence="3 4">NBRC 13752</strain>
    </source>
</reference>
<protein>
    <recommendedName>
        <fullName evidence="2">NADP-dependent oxidoreductase domain-containing protein</fullName>
    </recommendedName>
</protein>
<feature type="domain" description="NADP-dependent oxidoreductase" evidence="2">
    <location>
        <begin position="2"/>
        <end position="155"/>
    </location>
</feature>
<dbReference type="SUPFAM" id="SSF51430">
    <property type="entry name" value="NAD(P)-linked oxidoreductase"/>
    <property type="match status" value="1"/>
</dbReference>
<evidence type="ECO:0000256" key="1">
    <source>
        <dbReference type="ARBA" id="ARBA00023002"/>
    </source>
</evidence>
<dbReference type="AlphaFoldDB" id="A0A4Y3TR42"/>
<dbReference type="Gene3D" id="3.20.20.100">
    <property type="entry name" value="NADP-dependent oxidoreductase domain"/>
    <property type="match status" value="1"/>
</dbReference>
<keyword evidence="4" id="KW-1185">Reference proteome</keyword>
<dbReference type="Proteomes" id="UP000317617">
    <property type="component" value="Unassembled WGS sequence"/>
</dbReference>
<dbReference type="PANTHER" id="PTHR43364">
    <property type="entry name" value="NADH-SPECIFIC METHYLGLYOXAL REDUCTASE-RELATED"/>
    <property type="match status" value="1"/>
</dbReference>
<dbReference type="EMBL" id="BJMU01000012">
    <property type="protein sequence ID" value="GEB83480.1"/>
    <property type="molecule type" value="Genomic_DNA"/>
</dbReference>
<accession>A0A4Y3TR42</accession>
<sequence length="174" mass="19541">MSNFSPAQMDEFRKFAPLATIQPPYNLFERESEQDVLPYAIKNNLVVLAYGPLCRGLLSGRMTVDRKFDGDDLRKSDPKFQQPRFGQYLKAVEDLKAIADKHGKTMLALAIRWVLDRGPTIALWGARKPEQISGVDEAFGWTLDEADMKAIDAILTRDITDPVGPEFMAPPARS</sequence>
<dbReference type="InterPro" id="IPR050523">
    <property type="entry name" value="AKR_Detox_Biosynth"/>
</dbReference>
<evidence type="ECO:0000313" key="3">
    <source>
        <dbReference type="EMBL" id="GEB83480.1"/>
    </source>
</evidence>
<organism evidence="3 4">
    <name type="scientific">Acetobacter orleanensis</name>
    <dbReference type="NCBI Taxonomy" id="104099"/>
    <lineage>
        <taxon>Bacteria</taxon>
        <taxon>Pseudomonadati</taxon>
        <taxon>Pseudomonadota</taxon>
        <taxon>Alphaproteobacteria</taxon>
        <taxon>Acetobacterales</taxon>
        <taxon>Acetobacteraceae</taxon>
        <taxon>Acetobacter</taxon>
    </lineage>
</organism>